<sequence length="179" mass="20125">MDDAVQTGHVLLLHVLRQVVTDRQKMIVLSRAIRQRDLLDLCTRYGIRHVPGQIVVVADPQLYLDREDELPGCSNYFLDELSLCQEAYGLETRPLVSHILSLCQRAKQASEGDSKWNVFVSTGAPCPAFRILAANSAVDLRVEDHADILRGTNCKVAVETRESQRLLAFRVTERNITVV</sequence>
<evidence type="ECO:0000313" key="1">
    <source>
        <dbReference type="EMBL" id="CAJ0576526.1"/>
    </source>
</evidence>
<keyword evidence="2" id="KW-1185">Reference proteome</keyword>
<name>A0AA36G367_9BILA</name>
<accession>A0AA36G367</accession>
<evidence type="ECO:0000313" key="2">
    <source>
        <dbReference type="Proteomes" id="UP001177023"/>
    </source>
</evidence>
<comment type="caution">
    <text evidence="1">The sequence shown here is derived from an EMBL/GenBank/DDBJ whole genome shotgun (WGS) entry which is preliminary data.</text>
</comment>
<dbReference type="AlphaFoldDB" id="A0AA36G367"/>
<protein>
    <submittedName>
        <fullName evidence="1">Uncharacterized protein</fullName>
    </submittedName>
</protein>
<reference evidence="1" key="1">
    <citation type="submission" date="2023-06" db="EMBL/GenBank/DDBJ databases">
        <authorList>
            <person name="Delattre M."/>
        </authorList>
    </citation>
    <scope>NUCLEOTIDE SEQUENCE</scope>
    <source>
        <strain evidence="1">AF72</strain>
    </source>
</reference>
<organism evidence="1 2">
    <name type="scientific">Mesorhabditis spiculigera</name>
    <dbReference type="NCBI Taxonomy" id="96644"/>
    <lineage>
        <taxon>Eukaryota</taxon>
        <taxon>Metazoa</taxon>
        <taxon>Ecdysozoa</taxon>
        <taxon>Nematoda</taxon>
        <taxon>Chromadorea</taxon>
        <taxon>Rhabditida</taxon>
        <taxon>Rhabditina</taxon>
        <taxon>Rhabditomorpha</taxon>
        <taxon>Rhabditoidea</taxon>
        <taxon>Rhabditidae</taxon>
        <taxon>Mesorhabditinae</taxon>
        <taxon>Mesorhabditis</taxon>
    </lineage>
</organism>
<gene>
    <name evidence="1" type="ORF">MSPICULIGERA_LOCUS14817</name>
</gene>
<dbReference type="Proteomes" id="UP001177023">
    <property type="component" value="Unassembled WGS sequence"/>
</dbReference>
<feature type="non-terminal residue" evidence="1">
    <location>
        <position position="179"/>
    </location>
</feature>
<proteinExistence type="predicted"/>
<dbReference type="EMBL" id="CATQJA010002644">
    <property type="protein sequence ID" value="CAJ0576526.1"/>
    <property type="molecule type" value="Genomic_DNA"/>
</dbReference>